<organism evidence="13 14">
    <name type="scientific">Araneus ventricosus</name>
    <name type="common">Orbweaver spider</name>
    <name type="synonym">Epeira ventricosa</name>
    <dbReference type="NCBI Taxonomy" id="182803"/>
    <lineage>
        <taxon>Eukaryota</taxon>
        <taxon>Metazoa</taxon>
        <taxon>Ecdysozoa</taxon>
        <taxon>Arthropoda</taxon>
        <taxon>Chelicerata</taxon>
        <taxon>Arachnida</taxon>
        <taxon>Araneae</taxon>
        <taxon>Araneomorphae</taxon>
        <taxon>Entelegynae</taxon>
        <taxon>Araneoidea</taxon>
        <taxon>Araneidae</taxon>
        <taxon>Araneus</taxon>
    </lineage>
</organism>
<sequence length="190" mass="22770">MEELTTKIEDEESCDRIFQVITLSKGNRLYWKTWALECVYAVHLMIHIILLNQFFHRLLSLSGWSWSAIPLLFPEIATCFYDYFGRGLQTAGKFQCLMPLNTLYRKIFYVVYVMCCVLIPLHVIFFVYRMIMALRMGRNWVNMWWCVQISKQAAKTWHAQQKLNKLWNRIWSTCSVKRMKAEESWEECVV</sequence>
<evidence type="ECO:0000256" key="8">
    <source>
        <dbReference type="ARBA" id="ARBA00022989"/>
    </source>
</evidence>
<keyword evidence="8 12" id="KW-1133">Transmembrane helix</keyword>
<keyword evidence="14" id="KW-1185">Reference proteome</keyword>
<protein>
    <submittedName>
        <fullName evidence="13">Uncharacterized protein</fullName>
    </submittedName>
</protein>
<evidence type="ECO:0000256" key="10">
    <source>
        <dbReference type="ARBA" id="ARBA00023136"/>
    </source>
</evidence>
<dbReference type="InterPro" id="IPR000990">
    <property type="entry name" value="Innexin"/>
</dbReference>
<evidence type="ECO:0000256" key="4">
    <source>
        <dbReference type="ARBA" id="ARBA00022475"/>
    </source>
</evidence>
<dbReference type="GO" id="GO:0034220">
    <property type="term" value="P:monoatomic ion transmembrane transport"/>
    <property type="evidence" value="ECO:0007669"/>
    <property type="project" value="UniProtKB-KW"/>
</dbReference>
<keyword evidence="10 12" id="KW-0472">Membrane</keyword>
<evidence type="ECO:0000313" key="13">
    <source>
        <dbReference type="EMBL" id="GBO12055.1"/>
    </source>
</evidence>
<dbReference type="OrthoDB" id="6410898at2759"/>
<evidence type="ECO:0000256" key="2">
    <source>
        <dbReference type="ARBA" id="ARBA00004651"/>
    </source>
</evidence>
<dbReference type="AlphaFoldDB" id="A0A4Y2UG46"/>
<gene>
    <name evidence="13" type="ORF">AVEN_37905_1</name>
</gene>
<keyword evidence="9" id="KW-0406">Ion transport</keyword>
<evidence type="ECO:0000256" key="5">
    <source>
        <dbReference type="ARBA" id="ARBA00022692"/>
    </source>
</evidence>
<comment type="subcellular location">
    <subcellularLocation>
        <location evidence="1">Cell junction</location>
        <location evidence="1">Gap junction</location>
    </subcellularLocation>
    <subcellularLocation>
        <location evidence="2">Cell membrane</location>
        <topology evidence="2">Multi-pass membrane protein</topology>
    </subcellularLocation>
</comment>
<evidence type="ECO:0000256" key="11">
    <source>
        <dbReference type="ARBA" id="ARBA00023303"/>
    </source>
</evidence>
<evidence type="ECO:0000256" key="6">
    <source>
        <dbReference type="ARBA" id="ARBA00022868"/>
    </source>
</evidence>
<evidence type="ECO:0000256" key="12">
    <source>
        <dbReference type="SAM" id="Phobius"/>
    </source>
</evidence>
<evidence type="ECO:0000256" key="9">
    <source>
        <dbReference type="ARBA" id="ARBA00023065"/>
    </source>
</evidence>
<dbReference type="EMBL" id="BGPR01036730">
    <property type="protein sequence ID" value="GBO12055.1"/>
    <property type="molecule type" value="Genomic_DNA"/>
</dbReference>
<reference evidence="13 14" key="1">
    <citation type="journal article" date="2019" name="Sci. Rep.">
        <title>Orb-weaving spider Araneus ventricosus genome elucidates the spidroin gene catalogue.</title>
        <authorList>
            <person name="Kono N."/>
            <person name="Nakamura H."/>
            <person name="Ohtoshi R."/>
            <person name="Moran D.A.P."/>
            <person name="Shinohara A."/>
            <person name="Yoshida Y."/>
            <person name="Fujiwara M."/>
            <person name="Mori M."/>
            <person name="Tomita M."/>
            <person name="Arakawa K."/>
        </authorList>
    </citation>
    <scope>NUCLEOTIDE SEQUENCE [LARGE SCALE GENOMIC DNA]</scope>
</reference>
<dbReference type="Pfam" id="PF00876">
    <property type="entry name" value="Innexin"/>
    <property type="match status" value="1"/>
</dbReference>
<keyword evidence="6" id="KW-0303">Gap junction</keyword>
<dbReference type="GO" id="GO:0005886">
    <property type="term" value="C:plasma membrane"/>
    <property type="evidence" value="ECO:0007669"/>
    <property type="project" value="UniProtKB-SubCell"/>
</dbReference>
<feature type="transmembrane region" description="Helical" evidence="12">
    <location>
        <begin position="107"/>
        <end position="128"/>
    </location>
</feature>
<evidence type="ECO:0000256" key="1">
    <source>
        <dbReference type="ARBA" id="ARBA00004610"/>
    </source>
</evidence>
<accession>A0A4Y2UG46</accession>
<keyword evidence="5 12" id="KW-0812">Transmembrane</keyword>
<proteinExistence type="predicted"/>
<evidence type="ECO:0000256" key="3">
    <source>
        <dbReference type="ARBA" id="ARBA00022448"/>
    </source>
</evidence>
<keyword evidence="4" id="KW-1003">Cell membrane</keyword>
<feature type="transmembrane region" description="Helical" evidence="12">
    <location>
        <begin position="34"/>
        <end position="55"/>
    </location>
</feature>
<dbReference type="Proteomes" id="UP000499080">
    <property type="component" value="Unassembled WGS sequence"/>
</dbReference>
<name>A0A4Y2UG46_ARAVE</name>
<keyword evidence="3" id="KW-0813">Transport</keyword>
<comment type="caution">
    <text evidence="13">The sequence shown here is derived from an EMBL/GenBank/DDBJ whole genome shotgun (WGS) entry which is preliminary data.</text>
</comment>
<evidence type="ECO:0000313" key="14">
    <source>
        <dbReference type="Proteomes" id="UP000499080"/>
    </source>
</evidence>
<dbReference type="GO" id="GO:0005921">
    <property type="term" value="C:gap junction"/>
    <property type="evidence" value="ECO:0007669"/>
    <property type="project" value="UniProtKB-SubCell"/>
</dbReference>
<evidence type="ECO:0000256" key="7">
    <source>
        <dbReference type="ARBA" id="ARBA00022949"/>
    </source>
</evidence>
<keyword evidence="7" id="KW-0965">Cell junction</keyword>
<keyword evidence="11" id="KW-0407">Ion channel</keyword>